<evidence type="ECO:0000313" key="4">
    <source>
        <dbReference type="Proteomes" id="UP001567572"/>
    </source>
</evidence>
<keyword evidence="1" id="KW-0812">Transmembrane</keyword>
<dbReference type="RefSeq" id="WP_371161879.1">
    <property type="nucleotide sequence ID" value="NZ_JBEDNX010000002.1"/>
</dbReference>
<keyword evidence="1" id="KW-0472">Membrane</keyword>
<protein>
    <submittedName>
        <fullName evidence="3">Polymer-forming cytoskeletal protein</fullName>
    </submittedName>
</protein>
<evidence type="ECO:0000313" key="3">
    <source>
        <dbReference type="EMBL" id="MEZ3163985.1"/>
    </source>
</evidence>
<organism evidence="3 4">
    <name type="scientific">Halorubrum miltondacostae</name>
    <dbReference type="NCBI Taxonomy" id="3076378"/>
    <lineage>
        <taxon>Archaea</taxon>
        <taxon>Methanobacteriati</taxon>
        <taxon>Methanobacteriota</taxon>
        <taxon>Stenosarchaea group</taxon>
        <taxon>Halobacteria</taxon>
        <taxon>Halobacteriales</taxon>
        <taxon>Haloferacaceae</taxon>
        <taxon>Halorubrum</taxon>
    </lineage>
</organism>
<feature type="transmembrane region" description="Helical" evidence="1">
    <location>
        <begin position="279"/>
        <end position="299"/>
    </location>
</feature>
<dbReference type="Pfam" id="PF26514">
    <property type="entry name" value="DUF8173"/>
    <property type="match status" value="1"/>
</dbReference>
<evidence type="ECO:0000259" key="2">
    <source>
        <dbReference type="Pfam" id="PF26514"/>
    </source>
</evidence>
<gene>
    <name evidence="3" type="ORF">ABNG04_08920</name>
</gene>
<feature type="domain" description="DUF8173" evidence="2">
    <location>
        <begin position="209"/>
        <end position="342"/>
    </location>
</feature>
<sequence length="368" mass="35921">MVLSDGSTRRRIALLLAVVALLSPLATGVAAAQSVQSPSGSVVIAQGETVDSVETVAATIVVRGTVEGDVSGAAGSIRIAETGRVGGNLQAAAGTVAIDGTVAGDAEVGAGSFELTETGRVDGALDVGAGSIRVDGGVGGDVRAAADSVVIGPNAAVDGEFRYDAETFTQSPDASVVGDVVEDPSLGDGGSGTGVGGGGDLLPSWAGTAYGVAANLALGAVLLFAFPRFSRTVGDRVGTDPLVSGGTGILGLVVAPLALLLLAITVVGLPLAVVGFAGYGVAIWVGAVYGQYALGAVVLDRLGSPNRWLALLLGVVGVALIGLLPWVGGVVELLVLLLGLGSLALGLSDAYRGRDRGTAGGAETATAD</sequence>
<feature type="transmembrane region" description="Helical" evidence="1">
    <location>
        <begin position="308"/>
        <end position="327"/>
    </location>
</feature>
<evidence type="ECO:0000256" key="1">
    <source>
        <dbReference type="SAM" id="Phobius"/>
    </source>
</evidence>
<reference evidence="3 4" key="1">
    <citation type="submission" date="2024-06" db="EMBL/GenBank/DDBJ databases">
        <title>Halorubrum miltondacostae sp. nov., a potential PHA producer isolated from an inland solar saltern in Rio Maior, Portugal.</title>
        <authorList>
            <person name="Albuquerque L."/>
            <person name="Viver T."/>
            <person name="Barroso C."/>
            <person name="Claudino R."/>
            <person name="Galvan M."/>
            <person name="Simoes G."/>
            <person name="Lobo Da Cunha A."/>
            <person name="Egas C."/>
        </authorList>
    </citation>
    <scope>NUCLEOTIDE SEQUENCE [LARGE SCALE GENOMIC DNA]</scope>
    <source>
        <strain evidence="3 4">RMP-11</strain>
    </source>
</reference>
<name>A0ABD5M8Q1_9EURY</name>
<dbReference type="EMBL" id="JBEDNY010000002">
    <property type="protein sequence ID" value="MEZ3163985.1"/>
    <property type="molecule type" value="Genomic_DNA"/>
</dbReference>
<keyword evidence="1" id="KW-1133">Transmembrane helix</keyword>
<dbReference type="AlphaFoldDB" id="A0ABD5M8Q1"/>
<feature type="transmembrane region" description="Helical" evidence="1">
    <location>
        <begin position="205"/>
        <end position="226"/>
    </location>
</feature>
<accession>A0ABD5M8Q1</accession>
<dbReference type="Pfam" id="PF04519">
    <property type="entry name" value="Bactofilin"/>
    <property type="match status" value="1"/>
</dbReference>
<dbReference type="InterPro" id="IPR007607">
    <property type="entry name" value="BacA/B"/>
</dbReference>
<keyword evidence="4" id="KW-1185">Reference proteome</keyword>
<feature type="transmembrane region" description="Helical" evidence="1">
    <location>
        <begin position="247"/>
        <end position="273"/>
    </location>
</feature>
<comment type="caution">
    <text evidence="3">The sequence shown here is derived from an EMBL/GenBank/DDBJ whole genome shotgun (WGS) entry which is preliminary data.</text>
</comment>
<dbReference type="InterPro" id="IPR058486">
    <property type="entry name" value="DUF8173"/>
</dbReference>
<proteinExistence type="predicted"/>
<dbReference type="Proteomes" id="UP001567572">
    <property type="component" value="Unassembled WGS sequence"/>
</dbReference>